<organism evidence="1 2">
    <name type="scientific">Scophthalmus maximus</name>
    <name type="common">Turbot</name>
    <name type="synonym">Psetta maxima</name>
    <dbReference type="NCBI Taxonomy" id="52904"/>
    <lineage>
        <taxon>Eukaryota</taxon>
        <taxon>Metazoa</taxon>
        <taxon>Chordata</taxon>
        <taxon>Craniata</taxon>
        <taxon>Vertebrata</taxon>
        <taxon>Euteleostomi</taxon>
        <taxon>Actinopterygii</taxon>
        <taxon>Neopterygii</taxon>
        <taxon>Teleostei</taxon>
        <taxon>Neoteleostei</taxon>
        <taxon>Acanthomorphata</taxon>
        <taxon>Carangaria</taxon>
        <taxon>Pleuronectiformes</taxon>
        <taxon>Pleuronectoidei</taxon>
        <taxon>Scophthalmidae</taxon>
        <taxon>Scophthalmus</taxon>
    </lineage>
</organism>
<sequence>MFRDDSSEAMTLFDNYCSATVLRRASFLNIWHRCSSVLKLSCFWLSEPEARVDWGAQTFGTRKRFHQVLTESFMTRPRGAPWKIY</sequence>
<dbReference type="AlphaFoldDB" id="A0A2U9CZ11"/>
<dbReference type="Proteomes" id="UP000246464">
    <property type="component" value="Chromosome 20"/>
</dbReference>
<gene>
    <name evidence="1" type="ORF">SMAX5B_008159</name>
</gene>
<dbReference type="EMBL" id="CP026262">
    <property type="protein sequence ID" value="AWP19732.1"/>
    <property type="molecule type" value="Genomic_DNA"/>
</dbReference>
<evidence type="ECO:0000313" key="2">
    <source>
        <dbReference type="Proteomes" id="UP000246464"/>
    </source>
</evidence>
<protein>
    <submittedName>
        <fullName evidence="1">Uncharacterized protein</fullName>
    </submittedName>
</protein>
<evidence type="ECO:0000313" key="1">
    <source>
        <dbReference type="EMBL" id="AWP19732.1"/>
    </source>
</evidence>
<reference evidence="1 2" key="1">
    <citation type="submission" date="2017-12" db="EMBL/GenBank/DDBJ databases">
        <title>Integrating genomic resources of turbot (Scophthalmus maximus) in depth evaluation of genetic and physical mapping variation across individuals.</title>
        <authorList>
            <person name="Martinez P."/>
        </authorList>
    </citation>
    <scope>NUCLEOTIDE SEQUENCE [LARGE SCALE GENOMIC DNA]</scope>
</reference>
<proteinExistence type="predicted"/>
<keyword evidence="2" id="KW-1185">Reference proteome</keyword>
<accession>A0A2U9CZ11</accession>
<name>A0A2U9CZ11_SCOMX</name>